<feature type="domain" description="Fibrobacter succinogenes major paralogous" evidence="2">
    <location>
        <begin position="264"/>
        <end position="461"/>
    </location>
</feature>
<evidence type="ECO:0000259" key="2">
    <source>
        <dbReference type="Pfam" id="PF09603"/>
    </source>
</evidence>
<dbReference type="Proteomes" id="UP000488936">
    <property type="component" value="Unassembled WGS sequence"/>
</dbReference>
<dbReference type="Gene3D" id="2.60.40.10">
    <property type="entry name" value="Immunoglobulins"/>
    <property type="match status" value="1"/>
</dbReference>
<dbReference type="InterPro" id="IPR011871">
    <property type="entry name" value="Fib_succ_major"/>
</dbReference>
<dbReference type="InterPro" id="IPR013783">
    <property type="entry name" value="Ig-like_fold"/>
</dbReference>
<dbReference type="Pfam" id="PF13004">
    <property type="entry name" value="BACON"/>
    <property type="match status" value="1"/>
</dbReference>
<protein>
    <recommendedName>
        <fullName evidence="6">Fibrobacter succinogenes major paralogous domain-containing protein</fullName>
    </recommendedName>
</protein>
<dbReference type="NCBIfam" id="TIGR02145">
    <property type="entry name" value="Fib_succ_major"/>
    <property type="match status" value="1"/>
</dbReference>
<evidence type="ECO:0000256" key="1">
    <source>
        <dbReference type="SAM" id="SignalP"/>
    </source>
</evidence>
<organism evidence="4 5">
    <name type="scientific">Myroides pelagicus</name>
    <dbReference type="NCBI Taxonomy" id="270914"/>
    <lineage>
        <taxon>Bacteria</taxon>
        <taxon>Pseudomonadati</taxon>
        <taxon>Bacteroidota</taxon>
        <taxon>Flavobacteriia</taxon>
        <taxon>Flavobacteriales</taxon>
        <taxon>Flavobacteriaceae</taxon>
        <taxon>Myroides</taxon>
    </lineage>
</organism>
<proteinExistence type="predicted"/>
<dbReference type="CDD" id="cd14948">
    <property type="entry name" value="BACON"/>
    <property type="match status" value="1"/>
</dbReference>
<reference evidence="4 5" key="1">
    <citation type="journal article" date="2006" name="Int. J. Syst. Evol. Microbiol.">
        <title>Myroides pelagicus sp. nov., isolated from seawater in Thailand.</title>
        <authorList>
            <person name="Yoon J."/>
            <person name="Maneerat S."/>
            <person name="Kawai F."/>
            <person name="Yokota A."/>
        </authorList>
    </citation>
    <scope>NUCLEOTIDE SEQUENCE [LARGE SCALE GENOMIC DNA]</scope>
    <source>
        <strain evidence="4 5">SM1T</strain>
    </source>
</reference>
<name>A0A7K1GK45_9FLAO</name>
<sequence>MKKSLLFLTGICMFLSFATSCSSDDSKNAAEQTKLVVLSDDLVFDLEGGSKEITVESNIKWGTMPIDNQVKDWLSVEKLENSIKVTVAKNETDQERTSTIVFVAENNPSKGLVNLNVKQEKGVLPVEKVSYRVNIPTKADFKASNIYSAVNESDVELVRFHLEYLKGENISEQRITMHQVVDGKVKGEQGVVFPDAGQIKWDLAMNKLMYTKGEKEAVEAVYISEEGVVSYEVSNEVSVVETNLVPFVLEDKRASEVVTYALTKVGNQVWMAENLVAKTYRDGTAITKYTTKEDWYKMLEGGIAYYENDETKGEGALYNWYAVNDQRGLAPEGYRVASDKDWGEMVYYLDPAQYDVDEVHGGARESETTAPLLKSTTKWQYNEYGKTQGNGNNLSGLNVYAGGSTSSSMYMDFYGEGRQAYFWTSTDYGENVAMFRRLYFDEVFVNRWFELYNHAYSVRCVIDLKDI</sequence>
<evidence type="ECO:0000313" key="4">
    <source>
        <dbReference type="EMBL" id="MTH29231.1"/>
    </source>
</evidence>
<dbReference type="AlphaFoldDB" id="A0A7K1GK45"/>
<gene>
    <name evidence="4" type="ORF">GJV77_04750</name>
</gene>
<feature type="domain" description="BACON" evidence="3">
    <location>
        <begin position="71"/>
        <end position="120"/>
    </location>
</feature>
<dbReference type="RefSeq" id="WP_155035211.1">
    <property type="nucleotide sequence ID" value="NZ_JBHTIG010000050.1"/>
</dbReference>
<comment type="caution">
    <text evidence="4">The sequence shown here is derived from an EMBL/GenBank/DDBJ whole genome shotgun (WGS) entry which is preliminary data.</text>
</comment>
<keyword evidence="5" id="KW-1185">Reference proteome</keyword>
<dbReference type="PROSITE" id="PS51257">
    <property type="entry name" value="PROKAR_LIPOPROTEIN"/>
    <property type="match status" value="1"/>
</dbReference>
<accession>A0A7K1GK45</accession>
<dbReference type="OrthoDB" id="9805760at2"/>
<dbReference type="InterPro" id="IPR024361">
    <property type="entry name" value="BACON"/>
</dbReference>
<keyword evidence="1" id="KW-0732">Signal</keyword>
<evidence type="ECO:0000259" key="3">
    <source>
        <dbReference type="Pfam" id="PF13004"/>
    </source>
</evidence>
<dbReference type="Pfam" id="PF09603">
    <property type="entry name" value="Fib_succ_major"/>
    <property type="match status" value="1"/>
</dbReference>
<feature type="signal peptide" evidence="1">
    <location>
        <begin position="1"/>
        <end position="18"/>
    </location>
</feature>
<feature type="chain" id="PRO_5029914481" description="Fibrobacter succinogenes major paralogous domain-containing protein" evidence="1">
    <location>
        <begin position="19"/>
        <end position="467"/>
    </location>
</feature>
<evidence type="ECO:0000313" key="5">
    <source>
        <dbReference type="Proteomes" id="UP000488936"/>
    </source>
</evidence>
<evidence type="ECO:0008006" key="6">
    <source>
        <dbReference type="Google" id="ProtNLM"/>
    </source>
</evidence>
<dbReference type="EMBL" id="WMJY01000007">
    <property type="protein sequence ID" value="MTH29231.1"/>
    <property type="molecule type" value="Genomic_DNA"/>
</dbReference>